<dbReference type="GO" id="GO:0051015">
    <property type="term" value="F:actin filament binding"/>
    <property type="evidence" value="ECO:0007669"/>
    <property type="project" value="TreeGrafter"/>
</dbReference>
<accession>A0A444V4M5</accession>
<keyword evidence="1" id="KW-0479">Metal-binding</keyword>
<organism evidence="6 7">
    <name type="scientific">Acipenser ruthenus</name>
    <name type="common">Sterlet sturgeon</name>
    <dbReference type="NCBI Taxonomy" id="7906"/>
    <lineage>
        <taxon>Eukaryota</taxon>
        <taxon>Metazoa</taxon>
        <taxon>Chordata</taxon>
        <taxon>Craniata</taxon>
        <taxon>Vertebrata</taxon>
        <taxon>Euteleostomi</taxon>
        <taxon>Actinopterygii</taxon>
        <taxon>Chondrostei</taxon>
        <taxon>Acipenseriformes</taxon>
        <taxon>Acipenseridae</taxon>
        <taxon>Acipenser</taxon>
    </lineage>
</organism>
<dbReference type="GO" id="GO:0005509">
    <property type="term" value="F:calcium ion binding"/>
    <property type="evidence" value="ECO:0007669"/>
    <property type="project" value="TreeGrafter"/>
</dbReference>
<name>A0A444V4M5_ACIRT</name>
<dbReference type="Proteomes" id="UP000289886">
    <property type="component" value="Unassembled WGS sequence"/>
</dbReference>
<dbReference type="GO" id="GO:0032587">
    <property type="term" value="C:ruffle membrane"/>
    <property type="evidence" value="ECO:0007669"/>
    <property type="project" value="TreeGrafter"/>
</dbReference>
<evidence type="ECO:0000256" key="1">
    <source>
        <dbReference type="ARBA" id="ARBA00022723"/>
    </source>
</evidence>
<dbReference type="GO" id="GO:0051017">
    <property type="term" value="P:actin filament bundle assembly"/>
    <property type="evidence" value="ECO:0007669"/>
    <property type="project" value="TreeGrafter"/>
</dbReference>
<keyword evidence="3" id="KW-0106">Calcium</keyword>
<feature type="coiled-coil region" evidence="4">
    <location>
        <begin position="135"/>
        <end position="162"/>
    </location>
</feature>
<dbReference type="InterPro" id="IPR042433">
    <property type="entry name" value="AIF1/AIF1L"/>
</dbReference>
<dbReference type="InterPro" id="IPR011992">
    <property type="entry name" value="EF-hand-dom_pair"/>
</dbReference>
<evidence type="ECO:0000256" key="2">
    <source>
        <dbReference type="ARBA" id="ARBA00022737"/>
    </source>
</evidence>
<proteinExistence type="predicted"/>
<gene>
    <name evidence="6" type="ORF">EOD39_16952</name>
</gene>
<protein>
    <submittedName>
        <fullName evidence="6">Allograft inflammatory factor 1-like</fullName>
    </submittedName>
</protein>
<dbReference type="GO" id="GO:0005884">
    <property type="term" value="C:actin filament"/>
    <property type="evidence" value="ECO:0007669"/>
    <property type="project" value="TreeGrafter"/>
</dbReference>
<reference evidence="6 7" key="1">
    <citation type="submission" date="2019-01" db="EMBL/GenBank/DDBJ databases">
        <title>Draft Genome and Complete Hox-Cluster Characterization of the Sterlet Sturgeon (Acipenser ruthenus).</title>
        <authorList>
            <person name="Wei Q."/>
        </authorList>
    </citation>
    <scope>NUCLEOTIDE SEQUENCE [LARGE SCALE GENOMIC DNA]</scope>
    <source>
        <strain evidence="6">WHYD16114868_AA</strain>
        <tissue evidence="6">Blood</tissue>
    </source>
</reference>
<dbReference type="EMBL" id="SCEB01002446">
    <property type="protein sequence ID" value="RXM95371.1"/>
    <property type="molecule type" value="Genomic_DNA"/>
</dbReference>
<dbReference type="Pfam" id="PF21008">
    <property type="entry name" value="AIF-1"/>
    <property type="match status" value="1"/>
</dbReference>
<evidence type="ECO:0000313" key="7">
    <source>
        <dbReference type="Proteomes" id="UP000289886"/>
    </source>
</evidence>
<evidence type="ECO:0000256" key="4">
    <source>
        <dbReference type="SAM" id="Coils"/>
    </source>
</evidence>
<dbReference type="InterPro" id="IPR049025">
    <property type="entry name" value="AIF-1_EF_pair"/>
</dbReference>
<keyword evidence="2" id="KW-0677">Repeat</keyword>
<dbReference type="Gene3D" id="1.10.238.10">
    <property type="entry name" value="EF-hand"/>
    <property type="match status" value="1"/>
</dbReference>
<evidence type="ECO:0000259" key="5">
    <source>
        <dbReference type="Pfam" id="PF21008"/>
    </source>
</evidence>
<dbReference type="PANTHER" id="PTHR10356">
    <property type="entry name" value="ALLOGRAFT INFLAMMATORY FACTOR-1"/>
    <property type="match status" value="1"/>
</dbReference>
<feature type="domain" description="Allograft inflammatory factor 1-like EF-hand" evidence="5">
    <location>
        <begin position="12"/>
        <end position="113"/>
    </location>
</feature>
<dbReference type="GO" id="GO:0097178">
    <property type="term" value="P:ruffle assembly"/>
    <property type="evidence" value="ECO:0007669"/>
    <property type="project" value="TreeGrafter"/>
</dbReference>
<dbReference type="SUPFAM" id="SSF47473">
    <property type="entry name" value="EF-hand"/>
    <property type="match status" value="1"/>
</dbReference>
<comment type="caution">
    <text evidence="6">The sequence shown here is derived from an EMBL/GenBank/DDBJ whole genome shotgun (WGS) entry which is preliminary data.</text>
</comment>
<evidence type="ECO:0000256" key="3">
    <source>
        <dbReference type="ARBA" id="ARBA00022837"/>
    </source>
</evidence>
<keyword evidence="7" id="KW-1185">Reference proteome</keyword>
<dbReference type="PANTHER" id="PTHR10356:SF0">
    <property type="entry name" value="CALCIUM-BINDING PROTEIN B"/>
    <property type="match status" value="1"/>
</dbReference>
<sequence length="167" mass="19546">MFILSPAEDLEMRQKQEAELSAFNKEFLADLPFLNIPDLRGKLERLKWKFIEHDPQHSGEIDLLVLGCVVQELRPPRTQAELTALVQDLTGNHGNNIPYRDFVMVMLGRRSSMCARDRGKRRAREESQSACNWKRRRGESECMQLEEERRKGEEECMQLEEERRGGE</sequence>
<keyword evidence="4" id="KW-0175">Coiled coil</keyword>
<dbReference type="AlphaFoldDB" id="A0A444V4M5"/>
<evidence type="ECO:0000313" key="6">
    <source>
        <dbReference type="EMBL" id="RXM95371.1"/>
    </source>
</evidence>